<keyword evidence="3" id="KW-1185">Reference proteome</keyword>
<evidence type="ECO:0000313" key="3">
    <source>
        <dbReference type="Proteomes" id="UP000583929"/>
    </source>
</evidence>
<evidence type="ECO:0000313" key="2">
    <source>
        <dbReference type="EMBL" id="KAF4397313.1"/>
    </source>
</evidence>
<reference evidence="2 3" key="1">
    <citation type="journal article" date="2020" name="bioRxiv">
        <title>Sequence and annotation of 42 cannabis genomes reveals extensive copy number variation in cannabinoid synthesis and pathogen resistance genes.</title>
        <authorList>
            <person name="Mckernan K.J."/>
            <person name="Helbert Y."/>
            <person name="Kane L.T."/>
            <person name="Ebling H."/>
            <person name="Zhang L."/>
            <person name="Liu B."/>
            <person name="Eaton Z."/>
            <person name="Mclaughlin S."/>
            <person name="Kingan S."/>
            <person name="Baybayan P."/>
            <person name="Concepcion G."/>
            <person name="Jordan M."/>
            <person name="Riva A."/>
            <person name="Barbazuk W."/>
            <person name="Harkins T."/>
        </authorList>
    </citation>
    <scope>NUCLEOTIDE SEQUENCE [LARGE SCALE GENOMIC DNA]</scope>
    <source>
        <strain evidence="3">cv. Jamaican Lion 4</strain>
        <tissue evidence="2">Leaf</tissue>
    </source>
</reference>
<name>A0A7J6HPW8_CANSA</name>
<feature type="region of interest" description="Disordered" evidence="1">
    <location>
        <begin position="1"/>
        <end position="91"/>
    </location>
</feature>
<accession>A0A7J6HPW8</accession>
<evidence type="ECO:0000256" key="1">
    <source>
        <dbReference type="SAM" id="MobiDB-lite"/>
    </source>
</evidence>
<feature type="compositionally biased region" description="Basic and acidic residues" evidence="1">
    <location>
        <begin position="44"/>
        <end position="69"/>
    </location>
</feature>
<dbReference type="AlphaFoldDB" id="A0A7J6HPW8"/>
<sequence>MGNDKRHYDISMSRRTRRPFQVRDVKGMISPNSGGGGGGDGEENDRKSLKQLIDGDEKKVGHEGDEGGRGKSSLGEHLVMEGGEREGQEENKMQLQIVGVQNQNDGMNLKKMVSRYAKVLGHLIKKNKDSSKKKPTLMLKF</sequence>
<proteinExistence type="predicted"/>
<gene>
    <name evidence="2" type="ORF">G4B88_027053</name>
</gene>
<comment type="caution">
    <text evidence="2">The sequence shown here is derived from an EMBL/GenBank/DDBJ whole genome shotgun (WGS) entry which is preliminary data.</text>
</comment>
<dbReference type="EMBL" id="JAATIQ010000033">
    <property type="protein sequence ID" value="KAF4397313.1"/>
    <property type="molecule type" value="Genomic_DNA"/>
</dbReference>
<feature type="compositionally biased region" description="Basic and acidic residues" evidence="1">
    <location>
        <begin position="78"/>
        <end position="91"/>
    </location>
</feature>
<dbReference type="Proteomes" id="UP000583929">
    <property type="component" value="Unassembled WGS sequence"/>
</dbReference>
<protein>
    <submittedName>
        <fullName evidence="2">Uncharacterized protein</fullName>
    </submittedName>
</protein>
<organism evidence="2 3">
    <name type="scientific">Cannabis sativa</name>
    <name type="common">Hemp</name>
    <name type="synonym">Marijuana</name>
    <dbReference type="NCBI Taxonomy" id="3483"/>
    <lineage>
        <taxon>Eukaryota</taxon>
        <taxon>Viridiplantae</taxon>
        <taxon>Streptophyta</taxon>
        <taxon>Embryophyta</taxon>
        <taxon>Tracheophyta</taxon>
        <taxon>Spermatophyta</taxon>
        <taxon>Magnoliopsida</taxon>
        <taxon>eudicotyledons</taxon>
        <taxon>Gunneridae</taxon>
        <taxon>Pentapetalae</taxon>
        <taxon>rosids</taxon>
        <taxon>fabids</taxon>
        <taxon>Rosales</taxon>
        <taxon>Cannabaceae</taxon>
        <taxon>Cannabis</taxon>
    </lineage>
</organism>